<sequence length="194" mass="22279">AEYKGSVRRDRQVAAWFLLSWQLAERPDVSDWIGLYDLEENDGMQALARYNKDLGHSQGGHTMWLVDLPLPHQECSKLLCFRYYSGLNVTCLAQSEPLELEALYHTQAKRDCLRPARLRDCSSESESEPETCSRTRKRGWLKKKTSLPNGFIRSAEKVEDSDTDSSRNSSKDLPTWNSHETAQKTLDLPDQDQE</sequence>
<feature type="non-terminal residue" evidence="3">
    <location>
        <position position="1"/>
    </location>
</feature>
<dbReference type="InterPro" id="IPR032348">
    <property type="entry name" value="HECW_N"/>
</dbReference>
<feature type="region of interest" description="Disordered" evidence="1">
    <location>
        <begin position="119"/>
        <end position="138"/>
    </location>
</feature>
<evidence type="ECO:0000313" key="3">
    <source>
        <dbReference type="EMBL" id="JAS72974.1"/>
    </source>
</evidence>
<feature type="region of interest" description="Disordered" evidence="1">
    <location>
        <begin position="151"/>
        <end position="194"/>
    </location>
</feature>
<accession>A0A1B6HDZ7</accession>
<feature type="domain" description="E3 ubiquitin-protein ligase HECW1/2 N-terminal" evidence="2">
    <location>
        <begin position="17"/>
        <end position="90"/>
    </location>
</feature>
<proteinExistence type="predicted"/>
<evidence type="ECO:0000259" key="2">
    <source>
        <dbReference type="Pfam" id="PF16562"/>
    </source>
</evidence>
<gene>
    <name evidence="3" type="ORF">g.24908</name>
</gene>
<dbReference type="Gene3D" id="2.60.40.2840">
    <property type="match status" value="1"/>
</dbReference>
<name>A0A1B6HDZ7_9HEMI</name>
<dbReference type="EMBL" id="GECU01034732">
    <property type="protein sequence ID" value="JAS72974.1"/>
    <property type="molecule type" value="Transcribed_RNA"/>
</dbReference>
<dbReference type="Pfam" id="PF16562">
    <property type="entry name" value="HECW_N"/>
    <property type="match status" value="1"/>
</dbReference>
<protein>
    <recommendedName>
        <fullName evidence="2">E3 ubiquitin-protein ligase HECW1/2 N-terminal domain-containing protein</fullName>
    </recommendedName>
</protein>
<feature type="non-terminal residue" evidence="3">
    <location>
        <position position="194"/>
    </location>
</feature>
<evidence type="ECO:0000256" key="1">
    <source>
        <dbReference type="SAM" id="MobiDB-lite"/>
    </source>
</evidence>
<reference evidence="3" key="1">
    <citation type="submission" date="2015-11" db="EMBL/GenBank/DDBJ databases">
        <title>De novo transcriptome assembly of four potential Pierce s Disease insect vectors from Arizona vineyards.</title>
        <authorList>
            <person name="Tassone E.E."/>
        </authorList>
    </citation>
    <scope>NUCLEOTIDE SEQUENCE</scope>
</reference>
<dbReference type="AlphaFoldDB" id="A0A1B6HDZ7"/>
<feature type="compositionally biased region" description="Polar residues" evidence="1">
    <location>
        <begin position="166"/>
        <end position="184"/>
    </location>
</feature>
<organism evidence="3">
    <name type="scientific">Homalodisca liturata</name>
    <dbReference type="NCBI Taxonomy" id="320908"/>
    <lineage>
        <taxon>Eukaryota</taxon>
        <taxon>Metazoa</taxon>
        <taxon>Ecdysozoa</taxon>
        <taxon>Arthropoda</taxon>
        <taxon>Hexapoda</taxon>
        <taxon>Insecta</taxon>
        <taxon>Pterygota</taxon>
        <taxon>Neoptera</taxon>
        <taxon>Paraneoptera</taxon>
        <taxon>Hemiptera</taxon>
        <taxon>Auchenorrhyncha</taxon>
        <taxon>Membracoidea</taxon>
        <taxon>Cicadellidae</taxon>
        <taxon>Cicadellinae</taxon>
        <taxon>Proconiini</taxon>
        <taxon>Homalodisca</taxon>
    </lineage>
</organism>